<dbReference type="InterPro" id="IPR003018">
    <property type="entry name" value="GAF"/>
</dbReference>
<dbReference type="PANTHER" id="PTHR44688:SF16">
    <property type="entry name" value="DNA-BINDING TRANSCRIPTIONAL ACTIVATOR DEVR_DOSR"/>
    <property type="match status" value="1"/>
</dbReference>
<dbReference type="Pfam" id="PF00196">
    <property type="entry name" value="GerE"/>
    <property type="match status" value="1"/>
</dbReference>
<proteinExistence type="predicted"/>
<evidence type="ECO:0000259" key="4">
    <source>
        <dbReference type="PROSITE" id="PS50043"/>
    </source>
</evidence>
<dbReference type="CDD" id="cd06170">
    <property type="entry name" value="LuxR_C_like"/>
    <property type="match status" value="1"/>
</dbReference>
<name>A0ABS6UB57_9PSEU</name>
<comment type="caution">
    <text evidence="5">The sequence shown here is derived from an EMBL/GenBank/DDBJ whole genome shotgun (WGS) entry which is preliminary data.</text>
</comment>
<dbReference type="Proteomes" id="UP000694300">
    <property type="component" value="Unassembled WGS sequence"/>
</dbReference>
<dbReference type="PROSITE" id="PS50043">
    <property type="entry name" value="HTH_LUXR_2"/>
    <property type="match status" value="1"/>
</dbReference>
<dbReference type="PANTHER" id="PTHR44688">
    <property type="entry name" value="DNA-BINDING TRANSCRIPTIONAL ACTIVATOR DEVR_DOSR"/>
    <property type="match status" value="1"/>
</dbReference>
<gene>
    <name evidence="5" type="ORF">I4I82_17570</name>
</gene>
<keyword evidence="6" id="KW-1185">Reference proteome</keyword>
<keyword evidence="3" id="KW-0804">Transcription</keyword>
<dbReference type="RefSeq" id="WP_218589495.1">
    <property type="nucleotide sequence ID" value="NZ_JADQDE010000027.1"/>
</dbReference>
<keyword evidence="1" id="KW-0805">Transcription regulation</keyword>
<evidence type="ECO:0000256" key="2">
    <source>
        <dbReference type="ARBA" id="ARBA00023125"/>
    </source>
</evidence>
<evidence type="ECO:0000256" key="3">
    <source>
        <dbReference type="ARBA" id="ARBA00023163"/>
    </source>
</evidence>
<dbReference type="SMART" id="SM00421">
    <property type="entry name" value="HTH_LUXR"/>
    <property type="match status" value="1"/>
</dbReference>
<accession>A0ABS6UB57</accession>
<evidence type="ECO:0000313" key="6">
    <source>
        <dbReference type="Proteomes" id="UP000694300"/>
    </source>
</evidence>
<organism evidence="5 6">
    <name type="scientific">Pseudonocardia oceani</name>
    <dbReference type="NCBI Taxonomy" id="2792013"/>
    <lineage>
        <taxon>Bacteria</taxon>
        <taxon>Bacillati</taxon>
        <taxon>Actinomycetota</taxon>
        <taxon>Actinomycetes</taxon>
        <taxon>Pseudonocardiales</taxon>
        <taxon>Pseudonocardiaceae</taxon>
        <taxon>Pseudonocardia</taxon>
    </lineage>
</organism>
<evidence type="ECO:0000256" key="1">
    <source>
        <dbReference type="ARBA" id="ARBA00023015"/>
    </source>
</evidence>
<keyword evidence="2" id="KW-0238">DNA-binding</keyword>
<sequence>MSTPVAPSGFDERGALRAALRAVQAESGLPVAFGAFVENGTSAVLSEFRGTRTSNLHSLEVRAGSGLGGRVIAENRPAAVNDYRTADTITHEYDTWVLSEGLASIAAAPVMVRDRLAGLIYVATRDRNALGDRSKSAILSAGRRLSTELTVQDEVRRRMREAEVVATAAPEHVRDVTSLEEIRALHAELRAVAQLISDTALSQRISELSRRLAHVGKGTAAASGTVVRLSAREVDVLAQIALGCTNQEAATRLSIKPETAKAYLRGAMRKLDAHTRFEAVVRARALRLIP</sequence>
<dbReference type="Pfam" id="PF13185">
    <property type="entry name" value="GAF_2"/>
    <property type="match status" value="1"/>
</dbReference>
<dbReference type="InterPro" id="IPR000792">
    <property type="entry name" value="Tscrpt_reg_LuxR_C"/>
</dbReference>
<feature type="domain" description="HTH luxR-type" evidence="4">
    <location>
        <begin position="222"/>
        <end position="287"/>
    </location>
</feature>
<reference evidence="5 6" key="1">
    <citation type="submission" date="2020-11" db="EMBL/GenBank/DDBJ databases">
        <title>Pseudonocardia abyssalis sp. nov. and Pseudonocardia oceani sp. nov., description and phylogenomic analysis of two novel actinomycetes isolated from the deep Southern Ocean.</title>
        <authorList>
            <person name="Parra J."/>
        </authorList>
    </citation>
    <scope>NUCLEOTIDE SEQUENCE [LARGE SCALE GENOMIC DNA]</scope>
    <source>
        <strain evidence="6">KRD185</strain>
    </source>
</reference>
<evidence type="ECO:0000313" key="5">
    <source>
        <dbReference type="EMBL" id="MBW0129474.1"/>
    </source>
</evidence>
<protein>
    <submittedName>
        <fullName evidence="5">GAF domain-containing protein</fullName>
    </submittedName>
</protein>
<dbReference type="EMBL" id="JADQDF010000001">
    <property type="protein sequence ID" value="MBW0129474.1"/>
    <property type="molecule type" value="Genomic_DNA"/>
</dbReference>